<dbReference type="SUPFAM" id="SSF110004">
    <property type="entry name" value="Glycolipid transfer protein, GLTP"/>
    <property type="match status" value="1"/>
</dbReference>
<dbReference type="GO" id="GO:0016020">
    <property type="term" value="C:membrane"/>
    <property type="evidence" value="ECO:0007669"/>
    <property type="project" value="TreeGrafter"/>
</dbReference>
<evidence type="ECO:0000259" key="2">
    <source>
        <dbReference type="Pfam" id="PF08718"/>
    </source>
</evidence>
<reference evidence="3" key="1">
    <citation type="submission" date="2021-06" db="EMBL/GenBank/DDBJ databases">
        <authorList>
            <person name="Kallberg Y."/>
            <person name="Tangrot J."/>
            <person name="Rosling A."/>
        </authorList>
    </citation>
    <scope>NUCLEOTIDE SEQUENCE</scope>
    <source>
        <strain evidence="3">FL130A</strain>
    </source>
</reference>
<keyword evidence="4" id="KW-1185">Reference proteome</keyword>
<dbReference type="GO" id="GO:1902387">
    <property type="term" value="F:ceramide 1-phosphate binding"/>
    <property type="evidence" value="ECO:0007669"/>
    <property type="project" value="TreeGrafter"/>
</dbReference>
<dbReference type="Pfam" id="PF08718">
    <property type="entry name" value="GLTP"/>
    <property type="match status" value="1"/>
</dbReference>
<comment type="caution">
    <text evidence="3">The sequence shown here is derived from an EMBL/GenBank/DDBJ whole genome shotgun (WGS) entry which is preliminary data.</text>
</comment>
<proteinExistence type="predicted"/>
<dbReference type="FunFam" id="1.10.3520.10:FF:000001">
    <property type="entry name" value="Pleckstrin domain-containing family A member 8"/>
    <property type="match status" value="1"/>
</dbReference>
<dbReference type="AlphaFoldDB" id="A0A9N8ZW41"/>
<sequence>MSTYFDTVKRSYEEVYIDPERGISTIQFLEATEGLVHLFGSSAFSVVQNDMNGNLKKIQTRYLTDTEANDTLENLVINEKDEKKREATGGLLWLKRGLEFTAVALRRSVENPDEELSVSFTQAYGVTLKKFHGILIRPVFNLAMKACPYRTAFFKKLGEDQELVQQKLVAWLTALELIVARLNSFYESGGYDKGL</sequence>
<dbReference type="PANTHER" id="PTHR10219:SF25">
    <property type="entry name" value="PLECKSTRIN HOMOLOGY DOMAIN-CONTAINING FAMILY A MEMBER 8"/>
    <property type="match status" value="1"/>
</dbReference>
<evidence type="ECO:0000313" key="3">
    <source>
        <dbReference type="EMBL" id="CAG8508715.1"/>
    </source>
</evidence>
<name>A0A9N8ZW41_9GLOM</name>
<dbReference type="PANTHER" id="PTHR10219">
    <property type="entry name" value="GLYCOLIPID TRANSFER PROTEIN-RELATED"/>
    <property type="match status" value="1"/>
</dbReference>
<keyword evidence="1" id="KW-0813">Transport</keyword>
<protein>
    <submittedName>
        <fullName evidence="3">640_t:CDS:1</fullName>
    </submittedName>
</protein>
<dbReference type="GO" id="GO:0005829">
    <property type="term" value="C:cytosol"/>
    <property type="evidence" value="ECO:0007669"/>
    <property type="project" value="TreeGrafter"/>
</dbReference>
<dbReference type="OrthoDB" id="205255at2759"/>
<dbReference type="Gene3D" id="1.10.3520.10">
    <property type="entry name" value="Glycolipid transfer protein"/>
    <property type="match status" value="1"/>
</dbReference>
<accession>A0A9N8ZW41</accession>
<organism evidence="3 4">
    <name type="scientific">Ambispora leptoticha</name>
    <dbReference type="NCBI Taxonomy" id="144679"/>
    <lineage>
        <taxon>Eukaryota</taxon>
        <taxon>Fungi</taxon>
        <taxon>Fungi incertae sedis</taxon>
        <taxon>Mucoromycota</taxon>
        <taxon>Glomeromycotina</taxon>
        <taxon>Glomeromycetes</taxon>
        <taxon>Archaeosporales</taxon>
        <taxon>Ambisporaceae</taxon>
        <taxon>Ambispora</taxon>
    </lineage>
</organism>
<evidence type="ECO:0000256" key="1">
    <source>
        <dbReference type="ARBA" id="ARBA00022448"/>
    </source>
</evidence>
<evidence type="ECO:0000313" key="4">
    <source>
        <dbReference type="Proteomes" id="UP000789508"/>
    </source>
</evidence>
<gene>
    <name evidence="3" type="ORF">ALEPTO_LOCUS3861</name>
</gene>
<dbReference type="EMBL" id="CAJVPS010000779">
    <property type="protein sequence ID" value="CAG8508715.1"/>
    <property type="molecule type" value="Genomic_DNA"/>
</dbReference>
<dbReference type="InterPro" id="IPR014830">
    <property type="entry name" value="Glycolipid_transfer_prot_dom"/>
</dbReference>
<dbReference type="Proteomes" id="UP000789508">
    <property type="component" value="Unassembled WGS sequence"/>
</dbReference>
<feature type="domain" description="Glycolipid transfer protein" evidence="2">
    <location>
        <begin position="23"/>
        <end position="159"/>
    </location>
</feature>
<dbReference type="GO" id="GO:1902388">
    <property type="term" value="F:ceramide 1-phosphate transfer activity"/>
    <property type="evidence" value="ECO:0007669"/>
    <property type="project" value="TreeGrafter"/>
</dbReference>
<dbReference type="InterPro" id="IPR036497">
    <property type="entry name" value="GLTP_sf"/>
</dbReference>